<reference evidence="2" key="1">
    <citation type="submission" date="2014-09" db="EMBL/GenBank/DDBJ databases">
        <authorList>
            <person name="Magalhaes I.L.F."/>
            <person name="Oliveira U."/>
            <person name="Santos F.R."/>
            <person name="Vidigal T.H.D.A."/>
            <person name="Brescovit A.D."/>
            <person name="Santos A.J."/>
        </authorList>
    </citation>
    <scope>NUCLEOTIDE SEQUENCE</scope>
    <source>
        <tissue evidence="2">Shoot tissue taken approximately 20 cm above the soil surface</tissue>
    </source>
</reference>
<feature type="region of interest" description="Disordered" evidence="1">
    <location>
        <begin position="129"/>
        <end position="177"/>
    </location>
</feature>
<proteinExistence type="predicted"/>
<dbReference type="AlphaFoldDB" id="A0A0A9GDE9"/>
<organism evidence="2">
    <name type="scientific">Arundo donax</name>
    <name type="common">Giant reed</name>
    <name type="synonym">Donax arundinaceus</name>
    <dbReference type="NCBI Taxonomy" id="35708"/>
    <lineage>
        <taxon>Eukaryota</taxon>
        <taxon>Viridiplantae</taxon>
        <taxon>Streptophyta</taxon>
        <taxon>Embryophyta</taxon>
        <taxon>Tracheophyta</taxon>
        <taxon>Spermatophyta</taxon>
        <taxon>Magnoliopsida</taxon>
        <taxon>Liliopsida</taxon>
        <taxon>Poales</taxon>
        <taxon>Poaceae</taxon>
        <taxon>PACMAD clade</taxon>
        <taxon>Arundinoideae</taxon>
        <taxon>Arundineae</taxon>
        <taxon>Arundo</taxon>
    </lineage>
</organism>
<feature type="region of interest" description="Disordered" evidence="1">
    <location>
        <begin position="18"/>
        <end position="43"/>
    </location>
</feature>
<sequence>MARLDFGIEARCCRAPHRRPRQATLRRSRRRAHPPLLRLPRSSSHRRMEVLKLPGDGGALAGLPAHYCLVRAAAPIHCSPLLPTATPSCSSDSALRGPKSATAAALIRRCAVASIRRCAVASAPRWIRSPPSRRRDAAIRGLPSSFDSTPCSRSTSRGGGRGAPATGSSSDVMYSGS</sequence>
<evidence type="ECO:0000256" key="1">
    <source>
        <dbReference type="SAM" id="MobiDB-lite"/>
    </source>
</evidence>
<name>A0A0A9GDE9_ARUDO</name>
<evidence type="ECO:0000313" key="2">
    <source>
        <dbReference type="EMBL" id="JAE20571.1"/>
    </source>
</evidence>
<reference evidence="2" key="2">
    <citation type="journal article" date="2015" name="Data Brief">
        <title>Shoot transcriptome of the giant reed, Arundo donax.</title>
        <authorList>
            <person name="Barrero R.A."/>
            <person name="Guerrero F.D."/>
            <person name="Moolhuijzen P."/>
            <person name="Goolsby J.A."/>
            <person name="Tidwell J."/>
            <person name="Bellgard S.E."/>
            <person name="Bellgard M.I."/>
        </authorList>
    </citation>
    <scope>NUCLEOTIDE SEQUENCE</scope>
    <source>
        <tissue evidence="2">Shoot tissue taken approximately 20 cm above the soil surface</tissue>
    </source>
</reference>
<dbReference type="EMBL" id="GBRH01177325">
    <property type="protein sequence ID" value="JAE20571.1"/>
    <property type="molecule type" value="Transcribed_RNA"/>
</dbReference>
<feature type="compositionally biased region" description="Basic residues" evidence="1">
    <location>
        <begin position="18"/>
        <end position="33"/>
    </location>
</feature>
<accession>A0A0A9GDE9</accession>
<protein>
    <submittedName>
        <fullName evidence="2">Uncharacterized protein</fullName>
    </submittedName>
</protein>